<dbReference type="GO" id="GO:0050124">
    <property type="term" value="F:N-acylneuraminate-9-phosphatase activity"/>
    <property type="evidence" value="ECO:0007669"/>
    <property type="project" value="TreeGrafter"/>
</dbReference>
<protein>
    <submittedName>
        <fullName evidence="6">N-acylneuraminate-9-phosphatase</fullName>
    </submittedName>
</protein>
<dbReference type="GeneID" id="107220601"/>
<keyword evidence="2" id="KW-0378">Hydrolase</keyword>
<dbReference type="InterPro" id="IPR036412">
    <property type="entry name" value="HAD-like_sf"/>
</dbReference>
<dbReference type="InterPro" id="IPR023214">
    <property type="entry name" value="HAD_sf"/>
</dbReference>
<reference evidence="6" key="1">
    <citation type="submission" date="2025-08" db="UniProtKB">
        <authorList>
            <consortium name="RefSeq"/>
        </authorList>
    </citation>
    <scope>IDENTIFICATION</scope>
    <source>
        <tissue evidence="6">Thorax and Abdomen</tissue>
    </source>
</reference>
<proteinExistence type="predicted"/>
<dbReference type="FunCoup" id="A0A6J0BJ74">
    <property type="interactions" value="573"/>
</dbReference>
<keyword evidence="5" id="KW-1185">Reference proteome</keyword>
<gene>
    <name evidence="6" type="primary">LOC107220601</name>
</gene>
<evidence type="ECO:0000313" key="6">
    <source>
        <dbReference type="RefSeq" id="XP_015514745.1"/>
    </source>
</evidence>
<evidence type="ECO:0000256" key="2">
    <source>
        <dbReference type="ARBA" id="ARBA00022801"/>
    </source>
</evidence>
<evidence type="ECO:0000313" key="5">
    <source>
        <dbReference type="Proteomes" id="UP000829291"/>
    </source>
</evidence>
<dbReference type="PANTHER" id="PTHR46470:SF3">
    <property type="entry name" value="N-ACYLNEURAMINATE-9-PHOSPHATASE"/>
    <property type="match status" value="1"/>
</dbReference>
<dbReference type="SFLD" id="SFLDS00003">
    <property type="entry name" value="Haloacid_Dehalogenase"/>
    <property type="match status" value="1"/>
</dbReference>
<dbReference type="NCBIfam" id="TIGR02253">
    <property type="entry name" value="CTE7"/>
    <property type="match status" value="1"/>
</dbReference>
<dbReference type="NCBIfam" id="TIGR01509">
    <property type="entry name" value="HAD-SF-IA-v3"/>
    <property type="match status" value="1"/>
</dbReference>
<dbReference type="OrthoDB" id="1694274at2759"/>
<dbReference type="PANTHER" id="PTHR46470">
    <property type="entry name" value="N-ACYLNEURAMINATE-9-PHOSPHATASE"/>
    <property type="match status" value="1"/>
</dbReference>
<dbReference type="KEGG" id="nlo:107220601"/>
<comment type="cofactor">
    <cofactor evidence="1">
        <name>Mg(2+)</name>
        <dbReference type="ChEBI" id="CHEBI:18420"/>
    </cofactor>
</comment>
<keyword evidence="3" id="KW-0460">Magnesium</keyword>
<accession>A0A6J0BJ74</accession>
<dbReference type="InterPro" id="IPR006439">
    <property type="entry name" value="HAD-SF_hydro_IA"/>
</dbReference>
<name>A0A6J0BJ74_NEOLC</name>
<dbReference type="CDD" id="cd04305">
    <property type="entry name" value="HAD_Neu5Ac-Pase_like"/>
    <property type="match status" value="1"/>
</dbReference>
<dbReference type="PRINTS" id="PR00413">
    <property type="entry name" value="HADHALOGNASE"/>
</dbReference>
<dbReference type="SFLD" id="SFLDG01129">
    <property type="entry name" value="C1.5:_HAD__Beta-PGM__Phosphata"/>
    <property type="match status" value="1"/>
</dbReference>
<dbReference type="Gene3D" id="3.40.50.1000">
    <property type="entry name" value="HAD superfamily/HAD-like"/>
    <property type="match status" value="1"/>
</dbReference>
<dbReference type="AlphaFoldDB" id="A0A6J0BJ74"/>
<evidence type="ECO:0000256" key="3">
    <source>
        <dbReference type="ARBA" id="ARBA00022842"/>
    </source>
</evidence>
<dbReference type="InterPro" id="IPR051400">
    <property type="entry name" value="HAD-like_hydrolase"/>
</dbReference>
<dbReference type="RefSeq" id="XP_015514745.1">
    <property type="nucleotide sequence ID" value="XM_015659259.2"/>
</dbReference>
<dbReference type="NCBIfam" id="TIGR01549">
    <property type="entry name" value="HAD-SF-IA-v1"/>
    <property type="match status" value="1"/>
</dbReference>
<dbReference type="SUPFAM" id="SSF56784">
    <property type="entry name" value="HAD-like"/>
    <property type="match status" value="1"/>
</dbReference>
<dbReference type="InParanoid" id="A0A6J0BJ74"/>
<dbReference type="Pfam" id="PF00702">
    <property type="entry name" value="Hydrolase"/>
    <property type="match status" value="1"/>
</dbReference>
<sequence length="267" mass="29545">MAALGRKNSTTTTTAAAAAITTVLFDLDNTLIETRKGDSLACRKLSEELTQEYGVPQELSSKVTTGYLKQFRKCPDNPKYSLDAWRISLWSKALGESYSYLNKAVYERWLELRYHYLALTGDTVSMLLQLRKKYLIGLITNGPSNAQWEKIQKLSLNQYFDLILVSGDLPWEKPDPRIFEEACQCLKVTPAECIMVGDKLETDIQGGIEAGLGGTVWIPTTEKPRLCAGDPKPDVTIKHATDIYSVLNRGPGAPELEDSSSNASDGS</sequence>
<feature type="region of interest" description="Disordered" evidence="4">
    <location>
        <begin position="248"/>
        <end position="267"/>
    </location>
</feature>
<organism evidence="6">
    <name type="scientific">Neodiprion lecontei</name>
    <name type="common">Redheaded pine sawfly</name>
    <dbReference type="NCBI Taxonomy" id="441921"/>
    <lineage>
        <taxon>Eukaryota</taxon>
        <taxon>Metazoa</taxon>
        <taxon>Ecdysozoa</taxon>
        <taxon>Arthropoda</taxon>
        <taxon>Hexapoda</taxon>
        <taxon>Insecta</taxon>
        <taxon>Pterygota</taxon>
        <taxon>Neoptera</taxon>
        <taxon>Endopterygota</taxon>
        <taxon>Hymenoptera</taxon>
        <taxon>Tenthredinoidea</taxon>
        <taxon>Diprionidae</taxon>
        <taxon>Diprioninae</taxon>
        <taxon>Neodiprion</taxon>
    </lineage>
</organism>
<dbReference type="GO" id="GO:0046380">
    <property type="term" value="P:N-acetylneuraminate biosynthetic process"/>
    <property type="evidence" value="ECO:0007669"/>
    <property type="project" value="TreeGrafter"/>
</dbReference>
<dbReference type="Gene3D" id="1.20.120.710">
    <property type="entry name" value="Haloacid dehalogenase hydrolase-like domain"/>
    <property type="match status" value="1"/>
</dbReference>
<evidence type="ECO:0000256" key="1">
    <source>
        <dbReference type="ARBA" id="ARBA00001946"/>
    </source>
</evidence>
<dbReference type="Proteomes" id="UP000829291">
    <property type="component" value="Chromosome 7"/>
</dbReference>
<dbReference type="InterPro" id="IPR011950">
    <property type="entry name" value="HAD-SF_hydro_IA_CTE7"/>
</dbReference>
<evidence type="ECO:0000256" key="4">
    <source>
        <dbReference type="SAM" id="MobiDB-lite"/>
    </source>
</evidence>